<organism evidence="1 2">
    <name type="scientific">Rhodococcus qingshengii JCM 15477</name>
    <dbReference type="NCBI Taxonomy" id="1303681"/>
    <lineage>
        <taxon>Bacteria</taxon>
        <taxon>Bacillati</taxon>
        <taxon>Actinomycetota</taxon>
        <taxon>Actinomycetes</taxon>
        <taxon>Mycobacteriales</taxon>
        <taxon>Nocardiaceae</taxon>
        <taxon>Rhodococcus</taxon>
        <taxon>Rhodococcus erythropolis group</taxon>
    </lineage>
</organism>
<protein>
    <submittedName>
        <fullName evidence="1">Uncharacterized protein</fullName>
    </submittedName>
</protein>
<dbReference type="RefSeq" id="WP_179090813.1">
    <property type="nucleotide sequence ID" value="NZ_CP096568.1"/>
</dbReference>
<evidence type="ECO:0000313" key="2">
    <source>
        <dbReference type="Proteomes" id="UP000831484"/>
    </source>
</evidence>
<keyword evidence="2" id="KW-1185">Reference proteome</keyword>
<accession>A0AB38RQP7</accession>
<sequence>MNGNQSQLRRKLAGLPWHGIEPDDRLTRAINAAAELRHDSRDAPRRLKII</sequence>
<dbReference type="AlphaFoldDB" id="A0AB38RQP7"/>
<dbReference type="EMBL" id="CP096568">
    <property type="protein sequence ID" value="UPU47035.1"/>
    <property type="molecule type" value="Genomic_DNA"/>
</dbReference>
<proteinExistence type="predicted"/>
<keyword evidence="1" id="KW-0614">Plasmid</keyword>
<geneLocation type="plasmid" evidence="1 2">
    <name>pdjl-6-5</name>
</geneLocation>
<reference evidence="2" key="1">
    <citation type="journal article" date="2022" name="Environ. Microbiol.">
        <title>Functional analysis, diversity, and distribution of carbendazim hydrolases MheI and CbmA, responsible for the initial step in carbendazim degradation.</title>
        <authorList>
            <person name="Zhang M."/>
            <person name="Bai X."/>
            <person name="Li Q."/>
            <person name="Zhang L."/>
            <person name="Zhu Q."/>
            <person name="Gao S."/>
            <person name="Ke Z."/>
            <person name="Jiang M."/>
            <person name="Hu J."/>
            <person name="Qiu J."/>
            <person name="Hong Q."/>
        </authorList>
    </citation>
    <scope>NUCLEOTIDE SEQUENCE [LARGE SCALE GENOMIC DNA]</scope>
    <source>
        <strain evidence="2">djl-6</strain>
    </source>
</reference>
<name>A0AB38RQP7_RHOSG</name>
<evidence type="ECO:0000313" key="1">
    <source>
        <dbReference type="EMBL" id="UPU47035.1"/>
    </source>
</evidence>
<gene>
    <name evidence="1" type="ORF">M0639_33710</name>
</gene>
<dbReference type="Proteomes" id="UP000831484">
    <property type="component" value="Plasmid pdjl-6-5"/>
</dbReference>